<proteinExistence type="predicted"/>
<evidence type="ECO:0000313" key="4">
    <source>
        <dbReference type="Proteomes" id="UP000002320"/>
    </source>
</evidence>
<dbReference type="Gene3D" id="3.50.7.10">
    <property type="entry name" value="GroEL"/>
    <property type="match status" value="1"/>
</dbReference>
<evidence type="ECO:0000256" key="1">
    <source>
        <dbReference type="SAM" id="MobiDB-lite"/>
    </source>
</evidence>
<dbReference type="InterPro" id="IPR027409">
    <property type="entry name" value="GroEL-like_apical_dom_sf"/>
</dbReference>
<dbReference type="eggNOG" id="KOG0363">
    <property type="taxonomic scope" value="Eukaryota"/>
</dbReference>
<dbReference type="VEuPathDB" id="VectorBase:CPIJ012767"/>
<organism>
    <name type="scientific">Culex quinquefasciatus</name>
    <name type="common">Southern house mosquito</name>
    <name type="synonym">Culex pungens</name>
    <dbReference type="NCBI Taxonomy" id="7176"/>
    <lineage>
        <taxon>Eukaryota</taxon>
        <taxon>Metazoa</taxon>
        <taxon>Ecdysozoa</taxon>
        <taxon>Arthropoda</taxon>
        <taxon>Hexapoda</taxon>
        <taxon>Insecta</taxon>
        <taxon>Pterygota</taxon>
        <taxon>Neoptera</taxon>
        <taxon>Endopterygota</taxon>
        <taxon>Diptera</taxon>
        <taxon>Nematocera</taxon>
        <taxon>Culicoidea</taxon>
        <taxon>Culicidae</taxon>
        <taxon>Culicinae</taxon>
        <taxon>Culicini</taxon>
        <taxon>Culex</taxon>
        <taxon>Culex</taxon>
    </lineage>
</organism>
<dbReference type="STRING" id="7176.B0X1B4"/>
<dbReference type="SUPFAM" id="SSF52029">
    <property type="entry name" value="GroEL apical domain-like"/>
    <property type="match status" value="1"/>
</dbReference>
<dbReference type="HOGENOM" id="CLU_807129_0_0_1"/>
<accession>B0X1B4</accession>
<evidence type="ECO:0000313" key="3">
    <source>
        <dbReference type="EnsemblMetazoa" id="CPIJ012767-PA"/>
    </source>
</evidence>
<dbReference type="InterPro" id="IPR027410">
    <property type="entry name" value="TCP-1-like_intermed_sf"/>
</dbReference>
<gene>
    <name evidence="3" type="primary">6046204</name>
    <name evidence="2" type="ORF">CpipJ_CPIJ012767</name>
</gene>
<name>B0X1B4_CULQU</name>
<protein>
    <submittedName>
        <fullName evidence="2 3">Chaperonin</fullName>
    </submittedName>
</protein>
<reference evidence="3" key="2">
    <citation type="submission" date="2021-02" db="UniProtKB">
        <authorList>
            <consortium name="EnsemblMetazoa"/>
        </authorList>
    </citation>
    <scope>IDENTIFICATION</scope>
    <source>
        <strain evidence="3">JHB</strain>
    </source>
</reference>
<dbReference type="InParanoid" id="B0X1B4"/>
<keyword evidence="4" id="KW-1185">Reference proteome</keyword>
<dbReference type="KEGG" id="cqu:CpipJ_CPIJ012767"/>
<feature type="region of interest" description="Disordered" evidence="1">
    <location>
        <begin position="1"/>
        <end position="32"/>
    </location>
</feature>
<dbReference type="Proteomes" id="UP000002320">
    <property type="component" value="Unassembled WGS sequence"/>
</dbReference>
<feature type="region of interest" description="Disordered" evidence="1">
    <location>
        <begin position="149"/>
        <end position="175"/>
    </location>
</feature>
<sequence length="344" mass="38006">MDKTLIADGRDHQRRGDDFEGGRRGHESLPGRRGWRWNDFRDGVDVRVAERAGKVARAKISPSNECGQAGGTFGAVCHGVAQLEDSVPAKLFAGCCLEDSVLDEGFLLDKKTVVHKPKRIEKSKILIVNTPMDTDKIKVFESSINNDGLDGEDCRAGGRREGEDEEQGDNQDQARHGRCDLFESLHRCDRPFQHPQDTVPEYLARRQIVAQHKAQQQLRPKVVSKLHVSRVEFGGDFGRIRGGEKVHGSSATKDLNRGLSQQQGSFHLRGVGSVANMAGASLFDMSQKSSLWNEVAIKCFRQVVLGDGRKAASKPPSTLARLRFRLPVCPCCICSSSYFVKIPA</sequence>
<dbReference type="Gene3D" id="3.30.260.10">
    <property type="entry name" value="TCP-1-like chaperonin intermediate domain"/>
    <property type="match status" value="1"/>
</dbReference>
<dbReference type="OrthoDB" id="10259763at2759"/>
<reference evidence="2" key="1">
    <citation type="submission" date="2007-03" db="EMBL/GenBank/DDBJ databases">
        <title>Annotation of Culex pipiens quinquefasciatus.</title>
        <authorList>
            <consortium name="The Broad Institute Genome Sequencing Platform"/>
            <person name="Atkinson P.W."/>
            <person name="Hemingway J."/>
            <person name="Christensen B.M."/>
            <person name="Higgs S."/>
            <person name="Kodira C."/>
            <person name="Hannick L."/>
            <person name="Megy K."/>
            <person name="O'Leary S."/>
            <person name="Pearson M."/>
            <person name="Haas B.J."/>
            <person name="Mauceli E."/>
            <person name="Wortman J.R."/>
            <person name="Lee N.H."/>
            <person name="Guigo R."/>
            <person name="Stanke M."/>
            <person name="Alvarado L."/>
            <person name="Amedeo P."/>
            <person name="Antoine C.H."/>
            <person name="Arensburger P."/>
            <person name="Bidwell S.L."/>
            <person name="Crawford M."/>
            <person name="Camaro F."/>
            <person name="Devon K."/>
            <person name="Engels R."/>
            <person name="Hammond M."/>
            <person name="Howarth C."/>
            <person name="Koehrsen M."/>
            <person name="Lawson D."/>
            <person name="Montgomery P."/>
            <person name="Nene V."/>
            <person name="Nusbaum C."/>
            <person name="Puiu D."/>
            <person name="Romero-Severson J."/>
            <person name="Severson D.W."/>
            <person name="Shumway M."/>
            <person name="Sisk P."/>
            <person name="Stolte C."/>
            <person name="Zeng Q."/>
            <person name="Eisenstadt E."/>
            <person name="Fraser-Liggett C."/>
            <person name="Strausberg R."/>
            <person name="Galagan J."/>
            <person name="Birren B."/>
            <person name="Collins F.H."/>
        </authorList>
    </citation>
    <scope>NUCLEOTIDE SEQUENCE [LARGE SCALE GENOMIC DNA]</scope>
    <source>
        <strain evidence="2">JHB</strain>
    </source>
</reference>
<dbReference type="EMBL" id="DS232257">
    <property type="protein sequence ID" value="EDS38563.1"/>
    <property type="molecule type" value="Genomic_DNA"/>
</dbReference>
<feature type="compositionally biased region" description="Basic and acidic residues" evidence="1">
    <location>
        <begin position="152"/>
        <end position="162"/>
    </location>
</feature>
<dbReference type="VEuPathDB" id="VectorBase:CQUJHB016332"/>
<evidence type="ECO:0000313" key="2">
    <source>
        <dbReference type="EMBL" id="EDS38563.1"/>
    </source>
</evidence>
<dbReference type="AlphaFoldDB" id="B0X1B4"/>
<dbReference type="EnsemblMetazoa" id="CPIJ012767-RA">
    <property type="protein sequence ID" value="CPIJ012767-PA"/>
    <property type="gene ID" value="CPIJ012767"/>
</dbReference>